<keyword evidence="4 8" id="KW-0812">Transmembrane</keyword>
<feature type="transmembrane region" description="Helical" evidence="8">
    <location>
        <begin position="340"/>
        <end position="361"/>
    </location>
</feature>
<feature type="transmembrane region" description="Helical" evidence="8">
    <location>
        <begin position="5"/>
        <end position="22"/>
    </location>
</feature>
<keyword evidence="7" id="KW-0012">Acyltransferase</keyword>
<sequence>MQPTSLNFAAFLIISLVIYYIIPKRIQNYWLTLINLFYVSSFGLLGVVYLFVVSLVVYILGLRLSKTKRKKQNSELLIAIVVLATGLVIFKYYKLIFPFFHFSWLAPVGISFYTFKAISYCIEVAKKRMDAETSYLNCWLYLSFFPVFTAGPINRPKSFFIQLKRQRPWKTSRIESGLIRTALGCFEKVVIADNLLILVDSIYFQWQEASGGLLWIAMILYSFQIYLDFDAYSNMAIGISKCFGFKIEENFKTPYLAESISEFWRRWHISLSSWLRDYIYIPLGGNRKGTIKKYRNLIVVFLISGLWHGASWSFVLWGLFHGFLQIFEQIIHLSKKASNSIIRFLKIILNFVLITISWVFFKITDVKQALAILQKALFFPSFKLNLDLFKISPKELSIALFFILIIVILDLLRNHFDMIKWFRKRNFVFRFLIYILLFSSFLILGVYGTGYDANQFIYIQF</sequence>
<evidence type="ECO:0000313" key="10">
    <source>
        <dbReference type="Proteomes" id="UP000284178"/>
    </source>
</evidence>
<dbReference type="InterPro" id="IPR051085">
    <property type="entry name" value="MB_O-acyltransferase"/>
</dbReference>
<feature type="transmembrane region" description="Helical" evidence="8">
    <location>
        <begin position="42"/>
        <end position="64"/>
    </location>
</feature>
<dbReference type="Pfam" id="PF03062">
    <property type="entry name" value="MBOAT"/>
    <property type="match status" value="1"/>
</dbReference>
<evidence type="ECO:0000256" key="4">
    <source>
        <dbReference type="ARBA" id="ARBA00022692"/>
    </source>
</evidence>
<dbReference type="GO" id="GO:0005886">
    <property type="term" value="C:plasma membrane"/>
    <property type="evidence" value="ECO:0007669"/>
    <property type="project" value="UniProtKB-SubCell"/>
</dbReference>
<dbReference type="InterPro" id="IPR004299">
    <property type="entry name" value="MBOAT_fam"/>
</dbReference>
<evidence type="ECO:0000313" key="9">
    <source>
        <dbReference type="EMBL" id="RGR70970.1"/>
    </source>
</evidence>
<dbReference type="Proteomes" id="UP000284178">
    <property type="component" value="Unassembled WGS sequence"/>
</dbReference>
<evidence type="ECO:0000256" key="5">
    <source>
        <dbReference type="ARBA" id="ARBA00022989"/>
    </source>
</evidence>
<feature type="transmembrane region" description="Helical" evidence="8">
    <location>
        <begin position="99"/>
        <end position="122"/>
    </location>
</feature>
<dbReference type="InterPro" id="IPR028362">
    <property type="entry name" value="AlgI"/>
</dbReference>
<dbReference type="RefSeq" id="WP_117895686.1">
    <property type="nucleotide sequence ID" value="NZ_CABJCV010000019.1"/>
</dbReference>
<dbReference type="PANTHER" id="PTHR13285">
    <property type="entry name" value="ACYLTRANSFERASE"/>
    <property type="match status" value="1"/>
</dbReference>
<feature type="transmembrane region" description="Helical" evidence="8">
    <location>
        <begin position="76"/>
        <end position="93"/>
    </location>
</feature>
<gene>
    <name evidence="9" type="ORF">DWY25_13580</name>
</gene>
<protein>
    <submittedName>
        <fullName evidence="9">MBOAT family protein</fullName>
    </submittedName>
</protein>
<keyword evidence="10" id="KW-1185">Reference proteome</keyword>
<evidence type="ECO:0000256" key="7">
    <source>
        <dbReference type="PIRNR" id="PIRNR016636"/>
    </source>
</evidence>
<dbReference type="GO" id="GO:0016746">
    <property type="term" value="F:acyltransferase activity"/>
    <property type="evidence" value="ECO:0007669"/>
    <property type="project" value="UniProtKB-KW"/>
</dbReference>
<dbReference type="AlphaFoldDB" id="A0A412FS38"/>
<keyword evidence="6 7" id="KW-0472">Membrane</keyword>
<evidence type="ECO:0000256" key="6">
    <source>
        <dbReference type="ARBA" id="ARBA00023136"/>
    </source>
</evidence>
<dbReference type="PIRSF" id="PIRSF500217">
    <property type="entry name" value="AlgI"/>
    <property type="match status" value="1"/>
</dbReference>
<proteinExistence type="inferred from homology"/>
<name>A0A412FS38_9FIRM</name>
<accession>A0A412FS38</accession>
<dbReference type="EMBL" id="QRUP01000019">
    <property type="protein sequence ID" value="RGR70970.1"/>
    <property type="molecule type" value="Genomic_DNA"/>
</dbReference>
<feature type="transmembrane region" description="Helical" evidence="8">
    <location>
        <begin position="398"/>
        <end position="416"/>
    </location>
</feature>
<keyword evidence="3 7" id="KW-1003">Cell membrane</keyword>
<keyword evidence="5 8" id="KW-1133">Transmembrane helix</keyword>
<feature type="transmembrane region" description="Helical" evidence="8">
    <location>
        <begin position="428"/>
        <end position="448"/>
    </location>
</feature>
<evidence type="ECO:0000256" key="8">
    <source>
        <dbReference type="SAM" id="Phobius"/>
    </source>
</evidence>
<evidence type="ECO:0000256" key="1">
    <source>
        <dbReference type="ARBA" id="ARBA00004651"/>
    </source>
</evidence>
<feature type="transmembrane region" description="Helical" evidence="8">
    <location>
        <begin position="134"/>
        <end position="153"/>
    </location>
</feature>
<dbReference type="GO" id="GO:0042121">
    <property type="term" value="P:alginic acid biosynthetic process"/>
    <property type="evidence" value="ECO:0007669"/>
    <property type="project" value="InterPro"/>
</dbReference>
<evidence type="ECO:0000256" key="2">
    <source>
        <dbReference type="ARBA" id="ARBA00010323"/>
    </source>
</evidence>
<dbReference type="GeneID" id="83016427"/>
<evidence type="ECO:0000256" key="3">
    <source>
        <dbReference type="ARBA" id="ARBA00022475"/>
    </source>
</evidence>
<feature type="transmembrane region" description="Helical" evidence="8">
    <location>
        <begin position="209"/>
        <end position="227"/>
    </location>
</feature>
<organism evidence="9 10">
    <name type="scientific">Holdemania filiformis</name>
    <dbReference type="NCBI Taxonomy" id="61171"/>
    <lineage>
        <taxon>Bacteria</taxon>
        <taxon>Bacillati</taxon>
        <taxon>Bacillota</taxon>
        <taxon>Erysipelotrichia</taxon>
        <taxon>Erysipelotrichales</taxon>
        <taxon>Erysipelotrichaceae</taxon>
        <taxon>Holdemania</taxon>
    </lineage>
</organism>
<comment type="caution">
    <text evidence="9">The sequence shown here is derived from an EMBL/GenBank/DDBJ whole genome shotgun (WGS) entry which is preliminary data.</text>
</comment>
<reference evidence="9 10" key="1">
    <citation type="submission" date="2018-08" db="EMBL/GenBank/DDBJ databases">
        <title>A genome reference for cultivated species of the human gut microbiota.</title>
        <authorList>
            <person name="Zou Y."/>
            <person name="Xue W."/>
            <person name="Luo G."/>
        </authorList>
    </citation>
    <scope>NUCLEOTIDE SEQUENCE [LARGE SCALE GENOMIC DNA]</scope>
    <source>
        <strain evidence="9 10">AF24-29</strain>
    </source>
</reference>
<keyword evidence="7" id="KW-0808">Transferase</keyword>
<dbReference type="PIRSF" id="PIRSF016636">
    <property type="entry name" value="AlgI_DltB"/>
    <property type="match status" value="1"/>
</dbReference>
<dbReference type="InterPro" id="IPR024194">
    <property type="entry name" value="Ac/AlaTfrase_AlgI/DltB"/>
</dbReference>
<feature type="transmembrane region" description="Helical" evidence="8">
    <location>
        <begin position="297"/>
        <end position="320"/>
    </location>
</feature>
<comment type="similarity">
    <text evidence="2 7">Belongs to the membrane-bound acyltransferase family.</text>
</comment>
<comment type="subcellular location">
    <subcellularLocation>
        <location evidence="1">Cell membrane</location>
        <topology evidence="1">Multi-pass membrane protein</topology>
    </subcellularLocation>
</comment>
<dbReference type="PANTHER" id="PTHR13285:SF18">
    <property type="entry name" value="PROTEIN-CYSTEINE N-PALMITOYLTRANSFERASE RASP"/>
    <property type="match status" value="1"/>
</dbReference>